<dbReference type="OrthoDB" id="5086500at2759"/>
<dbReference type="Proteomes" id="UP000184330">
    <property type="component" value="Unassembled WGS sequence"/>
</dbReference>
<dbReference type="InterPro" id="IPR056884">
    <property type="entry name" value="NPHP3-like_N"/>
</dbReference>
<dbReference type="PANTHER" id="PTHR10039">
    <property type="entry name" value="AMELOGENIN"/>
    <property type="match status" value="1"/>
</dbReference>
<dbReference type="Gene3D" id="3.40.50.300">
    <property type="entry name" value="P-loop containing nucleotide triphosphate hydrolases"/>
    <property type="match status" value="1"/>
</dbReference>
<evidence type="ECO:0000256" key="3">
    <source>
        <dbReference type="PROSITE-ProRule" id="PRU01161"/>
    </source>
</evidence>
<dbReference type="Gene3D" id="3.40.1090.10">
    <property type="entry name" value="Cytosolic phospholipase A2 catalytic domain"/>
    <property type="match status" value="2"/>
</dbReference>
<sequence>MSSSGQCMVKLLSIDGGGIRGLAALVVLEQLLDAANEERRKLGLSSQEPWQMFDMIGGTSTGGAVGKPLLAPKFKTKPLEDAILKIIATGCPGTDAREVLMQEDDAACKVLEILPWRPSTGFKTLKLWQACRGTSAAITFFESLSVGSAVYSDGGLLYNNPVQLVDGEASEMFSMERDKLIISLGTGVAADKVFNPNLLTIGKALADIATNTQREADAFFRRDGGQDALQGRCFRFDVPGIGDIELDEVKQLDRIAAASEKFLNDPEVGMKVKKCSEQLAGEVYRTLEAFAHNPREASIPSPHSSTFGWLWTDPRTNFTQWLKSGHRCYWIAGNPGTGKSTLMKFILEHEVPKQYCASDSGTIQFAVIHYFFYQLSTLSTKQEKSIDGLLHAILLQLINRFPQLIQFIDTVYQRRVQPQRSASNFTSAWSVDSLKEALMHIADQKIVTGGLLLLIDGFDECEGDLGHHLGFLFSWIDAMRSGTLSIKLCLASRAREEYRGVMEISLEIHQWTRDDISKYVYHKLGRSNKSSISLSKRQIPDRLKESVIQNSQGVFVWVTLVVEDLIRGFEEGEEIDTLQARINRLPQGLEELYSHIVDEIPDIHLSRAYHYFRLLLRAPGKSCTLTLVQFLMAAQDPTGAIRCHFDHDSSDEREAALLQRLENMKGLLKSRCLNLVQVQPRRLASARWEPMLRESVTFIHLTVREFLKKKEVDQRIRDRIIRIGHGMDISPTVDISLMASYLYLLKTQPCYMPFWATQIATQTASHPVLSQRNPGLARPVTNGTASGSQQRRYLVFEKIDENDEEEYQEAVFCRAPDNLIAKFFNYAGLLEQFLGQPQTEYIDELDRVLKTHVDPSWASKWYLQRTRVNIPGLNVLCLAVCWKLRLYLKSKLDSGNRLMYQNTRKCRAPPLLFYAMNPFGWTLEPVDLDILKLLIGAEAPLNATWIYDSREQTLWSHALCHYLCIGTQHPTEYWLDVLQLMLEHDGNPNQIVSMRGAEFTTALHLLVDQYELAPPNKTSEVIEGFKLLFQHGSDQKIKNVEGIRAYEYAHDHGEDVYNAMEHARKSAGK</sequence>
<organism evidence="5 6">
    <name type="scientific">Phialocephala subalpina</name>
    <dbReference type="NCBI Taxonomy" id="576137"/>
    <lineage>
        <taxon>Eukaryota</taxon>
        <taxon>Fungi</taxon>
        <taxon>Dikarya</taxon>
        <taxon>Ascomycota</taxon>
        <taxon>Pezizomycotina</taxon>
        <taxon>Leotiomycetes</taxon>
        <taxon>Helotiales</taxon>
        <taxon>Mollisiaceae</taxon>
        <taxon>Phialocephala</taxon>
        <taxon>Phialocephala fortinii species complex</taxon>
    </lineage>
</organism>
<dbReference type="GO" id="GO:0046486">
    <property type="term" value="P:glycerolipid metabolic process"/>
    <property type="evidence" value="ECO:0007669"/>
    <property type="project" value="UniProtKB-ARBA"/>
</dbReference>
<protein>
    <recommendedName>
        <fullName evidence="4">PNPLA domain-containing protein</fullName>
    </recommendedName>
</protein>
<evidence type="ECO:0000259" key="4">
    <source>
        <dbReference type="PROSITE" id="PS51635"/>
    </source>
</evidence>
<gene>
    <name evidence="5" type="ORF">PAC_17224</name>
</gene>
<feature type="active site" description="Proton acceptor" evidence="3">
    <location>
        <position position="153"/>
    </location>
</feature>
<dbReference type="InterPro" id="IPR016035">
    <property type="entry name" value="Acyl_Trfase/lysoPLipase"/>
</dbReference>
<dbReference type="EMBL" id="FJOG01000043">
    <property type="protein sequence ID" value="CZR67325.1"/>
    <property type="molecule type" value="Genomic_DNA"/>
</dbReference>
<dbReference type="InterPro" id="IPR002641">
    <property type="entry name" value="PNPLA_dom"/>
</dbReference>
<keyword evidence="6" id="KW-1185">Reference proteome</keyword>
<dbReference type="STRING" id="576137.A0A1L7XQP1"/>
<keyword evidence="1" id="KW-0677">Repeat</keyword>
<dbReference type="InterPro" id="IPR056693">
    <property type="entry name" value="DUF7791"/>
</dbReference>
<dbReference type="SUPFAM" id="SSF52540">
    <property type="entry name" value="P-loop containing nucleoside triphosphate hydrolases"/>
    <property type="match status" value="1"/>
</dbReference>
<dbReference type="InterPro" id="IPR036770">
    <property type="entry name" value="Ankyrin_rpt-contain_sf"/>
</dbReference>
<proteinExistence type="predicted"/>
<feature type="active site" description="Nucleophile" evidence="3">
    <location>
        <position position="60"/>
    </location>
</feature>
<dbReference type="AlphaFoldDB" id="A0A1L7XQP1"/>
<keyword evidence="3" id="KW-0442">Lipid degradation</keyword>
<dbReference type="Gene3D" id="1.25.40.20">
    <property type="entry name" value="Ankyrin repeat-containing domain"/>
    <property type="match status" value="1"/>
</dbReference>
<feature type="short sequence motif" description="GXSXG" evidence="3">
    <location>
        <begin position="58"/>
        <end position="62"/>
    </location>
</feature>
<evidence type="ECO:0000313" key="6">
    <source>
        <dbReference type="Proteomes" id="UP000184330"/>
    </source>
</evidence>
<evidence type="ECO:0000256" key="2">
    <source>
        <dbReference type="ARBA" id="ARBA00023098"/>
    </source>
</evidence>
<dbReference type="SUPFAM" id="SSF52151">
    <property type="entry name" value="FabD/lysophospholipase-like"/>
    <property type="match status" value="1"/>
</dbReference>
<dbReference type="Pfam" id="PF25053">
    <property type="entry name" value="DUF7791"/>
    <property type="match status" value="1"/>
</dbReference>
<evidence type="ECO:0000313" key="5">
    <source>
        <dbReference type="EMBL" id="CZR67325.1"/>
    </source>
</evidence>
<feature type="short sequence motif" description="GXGXXG" evidence="3">
    <location>
        <begin position="16"/>
        <end position="21"/>
    </location>
</feature>
<feature type="domain" description="PNPLA" evidence="4">
    <location>
        <begin position="12"/>
        <end position="166"/>
    </location>
</feature>
<dbReference type="PROSITE" id="PS51635">
    <property type="entry name" value="PNPLA"/>
    <property type="match status" value="1"/>
</dbReference>
<dbReference type="SUPFAM" id="SSF48403">
    <property type="entry name" value="Ankyrin repeat"/>
    <property type="match status" value="1"/>
</dbReference>
<dbReference type="GO" id="GO:0016787">
    <property type="term" value="F:hydrolase activity"/>
    <property type="evidence" value="ECO:0007669"/>
    <property type="project" value="UniProtKB-UniRule"/>
</dbReference>
<keyword evidence="3" id="KW-0378">Hydrolase</keyword>
<keyword evidence="2 3" id="KW-0443">Lipid metabolism</keyword>
<accession>A0A1L7XQP1</accession>
<dbReference type="Pfam" id="PF24883">
    <property type="entry name" value="NPHP3_N"/>
    <property type="match status" value="1"/>
</dbReference>
<reference evidence="5 6" key="1">
    <citation type="submission" date="2016-03" db="EMBL/GenBank/DDBJ databases">
        <authorList>
            <person name="Ploux O."/>
        </authorList>
    </citation>
    <scope>NUCLEOTIDE SEQUENCE [LARGE SCALE GENOMIC DNA]</scope>
    <source>
        <strain evidence="5 6">UAMH 11012</strain>
    </source>
</reference>
<name>A0A1L7XQP1_9HELO</name>
<dbReference type="InterPro" id="IPR027417">
    <property type="entry name" value="P-loop_NTPase"/>
</dbReference>
<feature type="short sequence motif" description="DGA/G" evidence="3">
    <location>
        <begin position="153"/>
        <end position="155"/>
    </location>
</feature>
<evidence type="ECO:0000256" key="1">
    <source>
        <dbReference type="ARBA" id="ARBA00022737"/>
    </source>
</evidence>
<dbReference type="GO" id="GO:0016042">
    <property type="term" value="P:lipid catabolic process"/>
    <property type="evidence" value="ECO:0007669"/>
    <property type="project" value="UniProtKB-UniRule"/>
</dbReference>
<dbReference type="PANTHER" id="PTHR10039:SF5">
    <property type="entry name" value="NACHT DOMAIN-CONTAINING PROTEIN"/>
    <property type="match status" value="1"/>
</dbReference>